<sequence length="234" mass="27322">MLRLILSKVYKATNKKKYNWLVYDIMDDFLSANKHLFEGQVYDFGCGESPLKSFILSSADNYIGVDWSNCYHSSAPEIIADLNKPLPIESSSADTIISMSVLEHLCEPQNMLNEAYRVLKPEGSLVLQVPWQWWIHEAPYDFFRYTPYGLKYMLEKAGFKQIEVKASSGFFTTQVMKWNYFSLRFIKGPKIVRKAIELFLSIFWWLGQKSAPYLDKLDRRPELECYGYTVIARK</sequence>
<keyword evidence="2" id="KW-0808">Transferase</keyword>
<evidence type="ECO:0000259" key="1">
    <source>
        <dbReference type="Pfam" id="PF08241"/>
    </source>
</evidence>
<dbReference type="GO" id="GO:0008757">
    <property type="term" value="F:S-adenosylmethionine-dependent methyltransferase activity"/>
    <property type="evidence" value="ECO:0007669"/>
    <property type="project" value="InterPro"/>
</dbReference>
<dbReference type="EMBL" id="AEVT01000063">
    <property type="protein sequence ID" value="EGA70100.1"/>
    <property type="molecule type" value="Genomic_DNA"/>
</dbReference>
<dbReference type="SUPFAM" id="SSF53335">
    <property type="entry name" value="S-adenosyl-L-methionine-dependent methyltransferases"/>
    <property type="match status" value="1"/>
</dbReference>
<feature type="domain" description="Methyltransferase type 11" evidence="1">
    <location>
        <begin position="43"/>
        <end position="127"/>
    </location>
</feature>
<name>E8M7A1_PHOS4</name>
<dbReference type="eggNOG" id="COG2227">
    <property type="taxonomic scope" value="Bacteria"/>
</dbReference>
<evidence type="ECO:0000313" key="2">
    <source>
        <dbReference type="EMBL" id="EGA70100.1"/>
    </source>
</evidence>
<gene>
    <name evidence="2" type="ORF">VISI1226_05954</name>
</gene>
<proteinExistence type="predicted"/>
<dbReference type="CDD" id="cd02440">
    <property type="entry name" value="AdoMet_MTases"/>
    <property type="match status" value="1"/>
</dbReference>
<dbReference type="Proteomes" id="UP000006228">
    <property type="component" value="Unassembled WGS sequence"/>
</dbReference>
<organism evidence="2 3">
    <name type="scientific">Vibrio sinaloensis DSM 21326</name>
    <dbReference type="NCBI Taxonomy" id="945550"/>
    <lineage>
        <taxon>Bacteria</taxon>
        <taxon>Pseudomonadati</taxon>
        <taxon>Pseudomonadota</taxon>
        <taxon>Gammaproteobacteria</taxon>
        <taxon>Vibrionales</taxon>
        <taxon>Vibrionaceae</taxon>
        <taxon>Vibrio</taxon>
        <taxon>Vibrio oreintalis group</taxon>
    </lineage>
</organism>
<dbReference type="InterPro" id="IPR013216">
    <property type="entry name" value="Methyltransf_11"/>
</dbReference>
<accession>E8M7A1</accession>
<dbReference type="Gene3D" id="3.40.50.150">
    <property type="entry name" value="Vaccinia Virus protein VP39"/>
    <property type="match status" value="1"/>
</dbReference>
<dbReference type="PANTHER" id="PTHR43861">
    <property type="entry name" value="TRANS-ACONITATE 2-METHYLTRANSFERASE-RELATED"/>
    <property type="match status" value="1"/>
</dbReference>
<comment type="caution">
    <text evidence="2">The sequence shown here is derived from an EMBL/GenBank/DDBJ whole genome shotgun (WGS) entry which is preliminary data.</text>
</comment>
<dbReference type="AlphaFoldDB" id="E8M7A1"/>
<evidence type="ECO:0000313" key="3">
    <source>
        <dbReference type="Proteomes" id="UP000006228"/>
    </source>
</evidence>
<protein>
    <submittedName>
        <fullName evidence="2">Putative glycosyltransferase</fullName>
    </submittedName>
</protein>
<dbReference type="InterPro" id="IPR029063">
    <property type="entry name" value="SAM-dependent_MTases_sf"/>
</dbReference>
<reference evidence="2 3" key="1">
    <citation type="journal article" date="2012" name="Int. J. Syst. Evol. Microbiol.">
        <title>Vibrio caribbeanicus sp. nov., isolated from the marine sponge Scleritoderma cyanea.</title>
        <authorList>
            <person name="Hoffmann M."/>
            <person name="Monday S.R."/>
            <person name="Allard M.W."/>
            <person name="Strain E.A."/>
            <person name="Whittaker P."/>
            <person name="Naum M."/>
            <person name="McCarthy P.J."/>
            <person name="Lopez J.V."/>
            <person name="Fischer M."/>
            <person name="Brown E.W."/>
        </authorList>
    </citation>
    <scope>NUCLEOTIDE SEQUENCE [LARGE SCALE GENOMIC DNA]</scope>
    <source>
        <strain evidence="3">DSMZ 21326</strain>
    </source>
</reference>
<dbReference type="Pfam" id="PF08241">
    <property type="entry name" value="Methyltransf_11"/>
    <property type="match status" value="1"/>
</dbReference>